<dbReference type="SMART" id="SM00421">
    <property type="entry name" value="HTH_LUXR"/>
    <property type="match status" value="1"/>
</dbReference>
<evidence type="ECO:0000256" key="2">
    <source>
        <dbReference type="ARBA" id="ARBA00022840"/>
    </source>
</evidence>
<dbReference type="PROSITE" id="PS00622">
    <property type="entry name" value="HTH_LUXR_1"/>
    <property type="match status" value="1"/>
</dbReference>
<reference evidence="4 5" key="1">
    <citation type="submission" date="2012-06" db="EMBL/GenBank/DDBJ databases">
        <title>Complete sequence of chromosome of Mycobacterium chubuense NBB4.</title>
        <authorList>
            <consortium name="US DOE Joint Genome Institute"/>
            <person name="Lucas S."/>
            <person name="Han J."/>
            <person name="Lapidus A."/>
            <person name="Cheng J.-F."/>
            <person name="Goodwin L."/>
            <person name="Pitluck S."/>
            <person name="Peters L."/>
            <person name="Mikhailova N."/>
            <person name="Teshima H."/>
            <person name="Detter J.C."/>
            <person name="Han C."/>
            <person name="Tapia R."/>
            <person name="Land M."/>
            <person name="Hauser L."/>
            <person name="Kyrpides N."/>
            <person name="Ivanova N."/>
            <person name="Pagani I."/>
            <person name="Mattes T."/>
            <person name="Holmes A."/>
            <person name="Rutledge P."/>
            <person name="Paulsen I."/>
            <person name="Coleman N."/>
            <person name="Woyke T."/>
        </authorList>
    </citation>
    <scope>NUCLEOTIDE SEQUENCE [LARGE SCALE GENOMIC DNA]</scope>
    <source>
        <strain evidence="4 5">NBB4</strain>
    </source>
</reference>
<dbReference type="Pfam" id="PF00196">
    <property type="entry name" value="GerE"/>
    <property type="match status" value="1"/>
</dbReference>
<accession>I4BF26</accession>
<dbReference type="PROSITE" id="PS50043">
    <property type="entry name" value="HTH_LUXR_2"/>
    <property type="match status" value="1"/>
</dbReference>
<evidence type="ECO:0000259" key="3">
    <source>
        <dbReference type="PROSITE" id="PS50043"/>
    </source>
</evidence>
<dbReference type="GO" id="GO:0005737">
    <property type="term" value="C:cytoplasm"/>
    <property type="evidence" value="ECO:0007669"/>
    <property type="project" value="TreeGrafter"/>
</dbReference>
<dbReference type="CDD" id="cd06170">
    <property type="entry name" value="LuxR_C_like"/>
    <property type="match status" value="1"/>
</dbReference>
<dbReference type="GO" id="GO:0003677">
    <property type="term" value="F:DNA binding"/>
    <property type="evidence" value="ECO:0007669"/>
    <property type="project" value="InterPro"/>
</dbReference>
<proteinExistence type="predicted"/>
<dbReference type="PATRIC" id="fig|710421.3.peg.1083"/>
<evidence type="ECO:0000313" key="5">
    <source>
        <dbReference type="Proteomes" id="UP000006057"/>
    </source>
</evidence>
<dbReference type="EMBL" id="CP003053">
    <property type="protein sequence ID" value="AFM15883.1"/>
    <property type="molecule type" value="Genomic_DNA"/>
</dbReference>
<name>I4BF26_MYCCN</name>
<evidence type="ECO:0000256" key="1">
    <source>
        <dbReference type="ARBA" id="ARBA00022741"/>
    </source>
</evidence>
<dbReference type="InterPro" id="IPR000792">
    <property type="entry name" value="Tscrpt_reg_LuxR_C"/>
</dbReference>
<dbReference type="AlphaFoldDB" id="I4BF26"/>
<dbReference type="InterPro" id="IPR027417">
    <property type="entry name" value="P-loop_NTPase"/>
</dbReference>
<sequence>MQYNHHVRTGATLVGREAETAELHRFLAGGGRGALVIRGDAGVGKTALTEEILRRADLDGWRVVRATGVEAEKPFALGGLNQIVVALRDETAALDPHDREVLATVLGADPVVSPSPMALTMSLLALLTRAVRDRPLLVVVEDVHWFDEVSLTVVSAVGRRVSDPRLRMVGTTRPQPGERFGAGWDEIEVLPLADADAALLIETAHPSMQMSAATRRTILDAAAGNPLALEELPRNADQIESCSPAMPLTDRLVAVFGSRLRSLDARVRTELLRAALDGTPAVAMGDSGSRYVMADVESAIELGLLTVTATGDPVFRHPLVRAAVIHQAGPAERREAHCHLAGLYGDALVRRATHLSAAATGPDQAVADLLEQAARLSIRRGGASAAVDWLRRAANLCTDASRRERLRADAAFVASQASRFDDAQQLADDPLTAAYLALYRDGEVVSSHRRILSVVRDADGIDDAVLGRLVKLLLAITMFCGEPALWQQTDDVVDHLAERLDAEVLLYRDSWGDTVRRGHDVRDRLAEYIDRVPSFEPWDVMRLGVAAYFVDGLPDLRAVLTRLYRQESARGAVTNAMTMLHLVLLDQIGSGAWDEADESVRAGVALAETHHNELFRYQFLGYDGLRAACIGDTETALRRTAEVVAWAGPRRLGHLVAVTERATVLAALARGEYAAAYAAAARMSPAGEFRAYSHQSTEGLLDVVEAAVHAGHLDEAGVHAAAAHRLALHRISPRLGAVSLAIQAMTAGDAEAGRLYEEALSHSGFADFPFEHNRVRLSYGMWLRRRRQTGEARAVLTEAADGFRALGARPWEERAMIELRAAGAGVKRAPGTAVSLSAQERTIAELAAAGQSNKQIAAQLYLSPRTVGAHLYRIFPKLGVTSRAALHQALNGLDGE</sequence>
<evidence type="ECO:0000313" key="4">
    <source>
        <dbReference type="EMBL" id="AFM15883.1"/>
    </source>
</evidence>
<dbReference type="PRINTS" id="PR00038">
    <property type="entry name" value="HTHLUXR"/>
</dbReference>
<dbReference type="OrthoDB" id="134933at2"/>
<dbReference type="InterPro" id="IPR041664">
    <property type="entry name" value="AAA_16"/>
</dbReference>
<dbReference type="HOGENOM" id="CLU_006850_4_1_11"/>
<feature type="domain" description="HTH luxR-type" evidence="3">
    <location>
        <begin position="829"/>
        <end position="894"/>
    </location>
</feature>
<dbReference type="PANTHER" id="PTHR16305:SF35">
    <property type="entry name" value="TRANSCRIPTIONAL ACTIVATOR DOMAIN"/>
    <property type="match status" value="1"/>
</dbReference>
<keyword evidence="5" id="KW-1185">Reference proteome</keyword>
<keyword evidence="1" id="KW-0547">Nucleotide-binding</keyword>
<dbReference type="Gene3D" id="3.40.50.300">
    <property type="entry name" value="P-loop containing nucleotide triphosphate hydrolases"/>
    <property type="match status" value="1"/>
</dbReference>
<organism evidence="4 5">
    <name type="scientific">Mycolicibacterium chubuense (strain NBB4)</name>
    <name type="common">Mycobacterium chubuense</name>
    <dbReference type="NCBI Taxonomy" id="710421"/>
    <lineage>
        <taxon>Bacteria</taxon>
        <taxon>Bacillati</taxon>
        <taxon>Actinomycetota</taxon>
        <taxon>Actinomycetes</taxon>
        <taxon>Mycobacteriales</taxon>
        <taxon>Mycobacteriaceae</taxon>
        <taxon>Mycolicibacterium</taxon>
    </lineage>
</organism>
<dbReference type="InterPro" id="IPR016032">
    <property type="entry name" value="Sig_transdc_resp-reg_C-effctor"/>
</dbReference>
<dbReference type="SUPFAM" id="SSF46894">
    <property type="entry name" value="C-terminal effector domain of the bipartite response regulators"/>
    <property type="match status" value="1"/>
</dbReference>
<dbReference type="Proteomes" id="UP000006057">
    <property type="component" value="Chromosome"/>
</dbReference>
<protein>
    <submittedName>
        <fullName evidence="4">Transcriptional regulator, luxR family</fullName>
    </submittedName>
</protein>
<dbReference type="RefSeq" id="WP_014814367.1">
    <property type="nucleotide sequence ID" value="NC_018027.1"/>
</dbReference>
<dbReference type="eggNOG" id="COG2197">
    <property type="taxonomic scope" value="Bacteria"/>
</dbReference>
<dbReference type="GO" id="GO:0006355">
    <property type="term" value="P:regulation of DNA-templated transcription"/>
    <property type="evidence" value="ECO:0007669"/>
    <property type="project" value="InterPro"/>
</dbReference>
<dbReference type="Pfam" id="PF13191">
    <property type="entry name" value="AAA_16"/>
    <property type="match status" value="1"/>
</dbReference>
<gene>
    <name evidence="4" type="ordered locus">Mycch_1074</name>
</gene>
<keyword evidence="2" id="KW-0067">ATP-binding</keyword>
<dbReference type="GO" id="GO:0005524">
    <property type="term" value="F:ATP binding"/>
    <property type="evidence" value="ECO:0007669"/>
    <property type="project" value="UniProtKB-KW"/>
</dbReference>
<dbReference type="Gene3D" id="1.10.10.10">
    <property type="entry name" value="Winged helix-like DNA-binding domain superfamily/Winged helix DNA-binding domain"/>
    <property type="match status" value="1"/>
</dbReference>
<dbReference type="STRING" id="710421.Mycch_1074"/>
<dbReference type="InterPro" id="IPR036388">
    <property type="entry name" value="WH-like_DNA-bd_sf"/>
</dbReference>
<dbReference type="KEGG" id="mcb:Mycch_1074"/>
<dbReference type="GO" id="GO:0004016">
    <property type="term" value="F:adenylate cyclase activity"/>
    <property type="evidence" value="ECO:0007669"/>
    <property type="project" value="TreeGrafter"/>
</dbReference>
<dbReference type="SUPFAM" id="SSF52540">
    <property type="entry name" value="P-loop containing nucleoside triphosphate hydrolases"/>
    <property type="match status" value="1"/>
</dbReference>
<dbReference type="PANTHER" id="PTHR16305">
    <property type="entry name" value="TESTICULAR SOLUBLE ADENYLYL CYCLASE"/>
    <property type="match status" value="1"/>
</dbReference>